<gene>
    <name evidence="2" type="ORF">SPACI_044500</name>
</gene>
<feature type="domain" description="HTH cro/C1-type" evidence="1">
    <location>
        <begin position="3"/>
        <end position="55"/>
    </location>
</feature>
<dbReference type="PROSITE" id="PS50943">
    <property type="entry name" value="HTH_CROC1"/>
    <property type="match status" value="1"/>
</dbReference>
<dbReference type="InterPro" id="IPR001387">
    <property type="entry name" value="Cro/C1-type_HTH"/>
</dbReference>
<evidence type="ECO:0000313" key="3">
    <source>
        <dbReference type="Proteomes" id="UP000216052"/>
    </source>
</evidence>
<dbReference type="InterPro" id="IPR010982">
    <property type="entry name" value="Lambda_DNA-bd_dom_sf"/>
</dbReference>
<dbReference type="CDD" id="cd00093">
    <property type="entry name" value="HTH_XRE"/>
    <property type="match status" value="1"/>
</dbReference>
<protein>
    <recommendedName>
        <fullName evidence="1">HTH cro/C1-type domain-containing protein</fullName>
    </recommendedName>
</protein>
<dbReference type="SUPFAM" id="SSF47413">
    <property type="entry name" value="lambda repressor-like DNA-binding domains"/>
    <property type="match status" value="1"/>
</dbReference>
<dbReference type="Proteomes" id="UP000216052">
    <property type="component" value="Chromosome"/>
</dbReference>
<proteinExistence type="predicted"/>
<sequence>MQLSQEEAAKAIEKHYGVRISTSYLSMIETGTRKNLTVNLISALLSYFNLPASSATDLFEPANSSAEYLKNNEQTIFCEQQSLYSESIHSQHIALENLPHEARHSLVDYYEFLLSKYKIRNESSTKNCRQS</sequence>
<keyword evidence="3" id="KW-1185">Reference proteome</keyword>
<evidence type="ECO:0000313" key="2">
    <source>
        <dbReference type="EMBL" id="XFO74340.1"/>
    </source>
</evidence>
<reference evidence="2" key="1">
    <citation type="submission" date="2024-05" db="EMBL/GenBank/DDBJ databases">
        <title>Isolation and characterization of Sporomusa carbonis sp. nov., a carboxydotrophic hydrogenogen in the genus of Sporomusa isolated from a charcoal burning pile.</title>
        <authorList>
            <person name="Boeer T."/>
            <person name="Rosenbaum F."/>
            <person name="Eysell L."/>
            <person name="Mueller V."/>
            <person name="Daniel R."/>
            <person name="Poehlein A."/>
        </authorList>
    </citation>
    <scope>NUCLEOTIDE SEQUENCE [LARGE SCALE GENOMIC DNA]</scope>
    <source>
        <strain evidence="2">DSM 3132</strain>
    </source>
</reference>
<name>A0ABZ3J855_SPOA4</name>
<dbReference type="Gene3D" id="1.10.260.40">
    <property type="entry name" value="lambda repressor-like DNA-binding domains"/>
    <property type="match status" value="1"/>
</dbReference>
<evidence type="ECO:0000259" key="1">
    <source>
        <dbReference type="PROSITE" id="PS50943"/>
    </source>
</evidence>
<dbReference type="EMBL" id="CP155571">
    <property type="protein sequence ID" value="XFO74340.1"/>
    <property type="molecule type" value="Genomic_DNA"/>
</dbReference>
<dbReference type="Pfam" id="PF01381">
    <property type="entry name" value="HTH_3"/>
    <property type="match status" value="1"/>
</dbReference>
<organism evidence="2 3">
    <name type="scientific">Sporomusa acidovorans (strain ATCC 49682 / DSM 3132 / Mol)</name>
    <dbReference type="NCBI Taxonomy" id="1123286"/>
    <lineage>
        <taxon>Bacteria</taxon>
        <taxon>Bacillati</taxon>
        <taxon>Bacillota</taxon>
        <taxon>Negativicutes</taxon>
        <taxon>Selenomonadales</taxon>
        <taxon>Sporomusaceae</taxon>
        <taxon>Sporomusa</taxon>
    </lineage>
</organism>
<accession>A0ABZ3J855</accession>